<evidence type="ECO:0000313" key="4">
    <source>
        <dbReference type="Proteomes" id="UP000594262"/>
    </source>
</evidence>
<keyword evidence="2" id="KW-1133">Transmembrane helix</keyword>
<name>A0A7M5WK14_9CNID</name>
<keyword evidence="4" id="KW-1185">Reference proteome</keyword>
<feature type="transmembrane region" description="Helical" evidence="2">
    <location>
        <begin position="133"/>
        <end position="155"/>
    </location>
</feature>
<organism evidence="3 4">
    <name type="scientific">Clytia hemisphaerica</name>
    <dbReference type="NCBI Taxonomy" id="252671"/>
    <lineage>
        <taxon>Eukaryota</taxon>
        <taxon>Metazoa</taxon>
        <taxon>Cnidaria</taxon>
        <taxon>Hydrozoa</taxon>
        <taxon>Hydroidolina</taxon>
        <taxon>Leptothecata</taxon>
        <taxon>Obeliida</taxon>
        <taxon>Clytiidae</taxon>
        <taxon>Clytia</taxon>
    </lineage>
</organism>
<evidence type="ECO:0000313" key="3">
    <source>
        <dbReference type="EnsemblMetazoa" id="CLYHEMP006291.1"/>
    </source>
</evidence>
<keyword evidence="2" id="KW-0812">Transmembrane</keyword>
<feature type="compositionally biased region" description="Polar residues" evidence="1">
    <location>
        <begin position="340"/>
        <end position="356"/>
    </location>
</feature>
<sequence length="688" mass="79188">TEVSNIDQLDEKLRLYKTLQEIYTGNSTSKDIVLVDIYRNSTSNKDIAVYTDGQITNETCFKSNTRPLTDPVFSDPNMTVVQPSFVQSLNQYEPTDTRAIAEPACNKTVIPVVPPPPETSAALTDDFIGESDWFLYLLPLFILAFMLLMCCFCYYCCRYCYKCCVAPTQKEKTLPYTAPYTGDVLPTARGGGPSPLPYSTLPKERYDDDPGYDDSIDAAPKKQGIIALPITTKDVQMQEAAVTTTTTTMDRRRQERMRKQSSIIQPVYVDQQEEANKIDFDEEFNKVYSQPLRGESSTLRTIQRTKVTSNSMDDMNRSREMVSQRLATSRPVTTSYIAGTAPMSNSQSFTHSLQRQQDNRVTSRDQTARRMDTRRNLRLPAIPTGPPPPYSPPRFQRVFRQNIIPSYYERYLRHRRNEQRSNPIVITEDVLPAPSRRNVSRVLVSPKPKQIMSLPIKRRKRERERERVVTPVITIPDSLEETSTISDDSSSIEMKAILKGKQHSIRRLLQKTPIDETTLITPLVRKKKKKRHLPKEIIEIPTTSFKSKTKRRYSVSSSPLLNNSRDTLINKKSRSHSKFKHKFSKPYLYDYIPVKRKSVRRSKRYKAQEEVAEPTITYSTLSRKHRRKESKKLPTLEELLDDSLDINDKVDLNDSHEGATDTLKKKRASLKNDQKISWIDLKDINLKE</sequence>
<protein>
    <submittedName>
        <fullName evidence="3">Uncharacterized protein</fullName>
    </submittedName>
</protein>
<proteinExistence type="predicted"/>
<feature type="compositionally biased region" description="Basic and acidic residues" evidence="1">
    <location>
        <begin position="357"/>
        <end position="369"/>
    </location>
</feature>
<reference evidence="3" key="1">
    <citation type="submission" date="2021-01" db="UniProtKB">
        <authorList>
            <consortium name="EnsemblMetazoa"/>
        </authorList>
    </citation>
    <scope>IDENTIFICATION</scope>
</reference>
<dbReference type="AlphaFoldDB" id="A0A7M5WK14"/>
<feature type="region of interest" description="Disordered" evidence="1">
    <location>
        <begin position="340"/>
        <end position="369"/>
    </location>
</feature>
<dbReference type="Proteomes" id="UP000594262">
    <property type="component" value="Unplaced"/>
</dbReference>
<evidence type="ECO:0000256" key="2">
    <source>
        <dbReference type="SAM" id="Phobius"/>
    </source>
</evidence>
<keyword evidence="2" id="KW-0472">Membrane</keyword>
<feature type="region of interest" description="Disordered" evidence="1">
    <location>
        <begin position="310"/>
        <end position="329"/>
    </location>
</feature>
<dbReference type="EnsemblMetazoa" id="CLYHEMT006291.1">
    <property type="protein sequence ID" value="CLYHEMP006291.1"/>
    <property type="gene ID" value="CLYHEMG006291"/>
</dbReference>
<accession>A0A7M5WK14</accession>
<evidence type="ECO:0000256" key="1">
    <source>
        <dbReference type="SAM" id="MobiDB-lite"/>
    </source>
</evidence>